<reference evidence="2" key="1">
    <citation type="submission" date="2020-04" db="EMBL/GenBank/DDBJ databases">
        <authorList>
            <person name="Zhang T."/>
        </authorList>
    </citation>
    <scope>NUCLEOTIDE SEQUENCE</scope>
    <source>
        <strain evidence="2">HKST-UBA03</strain>
    </source>
</reference>
<sequence length="305" mass="34071">MPRKNYSYKRRRFKQLQVVLLAAVLISLAVCAYLLLFKDSRLDLSGFNVDSVSSKLNDLTLLLEEKLPGNDTNPSVERHEVLRIGVMSDSHGADGLIQKAVNEMNDAEVNVILHLGDFSEGGEIEHFENAKEIFEKSGIAYHVLPGDHDFNWVPNYSRENFEAAFGSSYNQAYVYDKIGIILFENSIQLTGSEEIDWLKSSILNLEGEANVIVVFSARPLYSPYFPSKQDNNGGAVIDLLIDSGVKYAFAGDTHIFAEYRDLSDVLNIITVGAVGEYKNPLPQWVLVVVYDDGSIEVSPQPLVRF</sequence>
<gene>
    <name evidence="2" type="ORF">KC614_01160</name>
</gene>
<dbReference type="PANTHER" id="PTHR43143:SF1">
    <property type="entry name" value="SERINE_THREONINE-PROTEIN PHOSPHATASE CPPED1"/>
    <property type="match status" value="1"/>
</dbReference>
<dbReference type="AlphaFoldDB" id="A0A955RRQ7"/>
<evidence type="ECO:0000313" key="2">
    <source>
        <dbReference type="EMBL" id="MCA9391798.1"/>
    </source>
</evidence>
<evidence type="ECO:0000313" key="3">
    <source>
        <dbReference type="Proteomes" id="UP000751518"/>
    </source>
</evidence>
<organism evidence="2 3">
    <name type="scientific">candidate division WWE3 bacterium</name>
    <dbReference type="NCBI Taxonomy" id="2053526"/>
    <lineage>
        <taxon>Bacteria</taxon>
        <taxon>Katanobacteria</taxon>
    </lineage>
</organism>
<accession>A0A955RRQ7</accession>
<dbReference type="InterPro" id="IPR029052">
    <property type="entry name" value="Metallo-depent_PP-like"/>
</dbReference>
<dbReference type="InterPro" id="IPR004843">
    <property type="entry name" value="Calcineurin-like_PHP"/>
</dbReference>
<name>A0A955RRQ7_UNCKA</name>
<dbReference type="GO" id="GO:0016787">
    <property type="term" value="F:hydrolase activity"/>
    <property type="evidence" value="ECO:0007669"/>
    <property type="project" value="InterPro"/>
</dbReference>
<dbReference type="SUPFAM" id="SSF56300">
    <property type="entry name" value="Metallo-dependent phosphatases"/>
    <property type="match status" value="1"/>
</dbReference>
<reference evidence="2" key="2">
    <citation type="journal article" date="2021" name="Microbiome">
        <title>Successional dynamics and alternative stable states in a saline activated sludge microbial community over 9 years.</title>
        <authorList>
            <person name="Wang Y."/>
            <person name="Ye J."/>
            <person name="Ju F."/>
            <person name="Liu L."/>
            <person name="Boyd J.A."/>
            <person name="Deng Y."/>
            <person name="Parks D.H."/>
            <person name="Jiang X."/>
            <person name="Yin X."/>
            <person name="Woodcroft B.J."/>
            <person name="Tyson G.W."/>
            <person name="Hugenholtz P."/>
            <person name="Polz M.F."/>
            <person name="Zhang T."/>
        </authorList>
    </citation>
    <scope>NUCLEOTIDE SEQUENCE</scope>
    <source>
        <strain evidence="2">HKST-UBA03</strain>
    </source>
</reference>
<dbReference type="Proteomes" id="UP000751518">
    <property type="component" value="Unassembled WGS sequence"/>
</dbReference>
<feature type="domain" description="Calcineurin-like phosphoesterase" evidence="1">
    <location>
        <begin position="82"/>
        <end position="255"/>
    </location>
</feature>
<proteinExistence type="predicted"/>
<dbReference type="Pfam" id="PF00149">
    <property type="entry name" value="Metallophos"/>
    <property type="match status" value="1"/>
</dbReference>
<protein>
    <submittedName>
        <fullName evidence="2">Metallophosphoesterase</fullName>
    </submittedName>
</protein>
<evidence type="ECO:0000259" key="1">
    <source>
        <dbReference type="Pfam" id="PF00149"/>
    </source>
</evidence>
<dbReference type="InterPro" id="IPR051918">
    <property type="entry name" value="STPP_CPPED1"/>
</dbReference>
<dbReference type="Gene3D" id="3.60.21.10">
    <property type="match status" value="1"/>
</dbReference>
<dbReference type="EMBL" id="JAGQKZ010000005">
    <property type="protein sequence ID" value="MCA9391798.1"/>
    <property type="molecule type" value="Genomic_DNA"/>
</dbReference>
<comment type="caution">
    <text evidence="2">The sequence shown here is derived from an EMBL/GenBank/DDBJ whole genome shotgun (WGS) entry which is preliminary data.</text>
</comment>
<dbReference type="PANTHER" id="PTHR43143">
    <property type="entry name" value="METALLOPHOSPHOESTERASE, CALCINEURIN SUPERFAMILY"/>
    <property type="match status" value="1"/>
</dbReference>